<dbReference type="AlphaFoldDB" id="A0A8S3UMI7"/>
<sequence length="174" mass="20458">MKLLMFLSMESSILTLKSEREFLKRHMKILEAQSFSSRSSNDKTVNCYEVDTQTETHEDVSLSILNDTLMRRNDELEKVNTKLNEEIKVQKQLIKSGIDVDKTREKNDELQKSSTVDKETINMLKNDMRKLDECNNELRHKKKKCRKSLFDLEKRMAETDATVKDLEKETVPVR</sequence>
<organism evidence="2 3">
    <name type="scientific">Mytilus edulis</name>
    <name type="common">Blue mussel</name>
    <dbReference type="NCBI Taxonomy" id="6550"/>
    <lineage>
        <taxon>Eukaryota</taxon>
        <taxon>Metazoa</taxon>
        <taxon>Spiralia</taxon>
        <taxon>Lophotrochozoa</taxon>
        <taxon>Mollusca</taxon>
        <taxon>Bivalvia</taxon>
        <taxon>Autobranchia</taxon>
        <taxon>Pteriomorphia</taxon>
        <taxon>Mytilida</taxon>
        <taxon>Mytiloidea</taxon>
        <taxon>Mytilidae</taxon>
        <taxon>Mytilinae</taxon>
        <taxon>Mytilus</taxon>
    </lineage>
</organism>
<protein>
    <submittedName>
        <fullName evidence="2">Uncharacterized protein</fullName>
    </submittedName>
</protein>
<evidence type="ECO:0000313" key="3">
    <source>
        <dbReference type="Proteomes" id="UP000683360"/>
    </source>
</evidence>
<reference evidence="2" key="1">
    <citation type="submission" date="2021-03" db="EMBL/GenBank/DDBJ databases">
        <authorList>
            <person name="Bekaert M."/>
        </authorList>
    </citation>
    <scope>NUCLEOTIDE SEQUENCE</scope>
</reference>
<dbReference type="Proteomes" id="UP000683360">
    <property type="component" value="Unassembled WGS sequence"/>
</dbReference>
<feature type="coiled-coil region" evidence="1">
    <location>
        <begin position="121"/>
        <end position="169"/>
    </location>
</feature>
<feature type="coiled-coil region" evidence="1">
    <location>
        <begin position="66"/>
        <end position="93"/>
    </location>
</feature>
<name>A0A8S3UMI7_MYTED</name>
<dbReference type="EMBL" id="CAJPWZ010002758">
    <property type="protein sequence ID" value="CAG2245089.1"/>
    <property type="molecule type" value="Genomic_DNA"/>
</dbReference>
<keyword evidence="3" id="KW-1185">Reference proteome</keyword>
<evidence type="ECO:0000256" key="1">
    <source>
        <dbReference type="SAM" id="Coils"/>
    </source>
</evidence>
<keyword evidence="1" id="KW-0175">Coiled coil</keyword>
<accession>A0A8S3UMI7</accession>
<proteinExistence type="predicted"/>
<gene>
    <name evidence="2" type="ORF">MEDL_57103</name>
</gene>
<comment type="caution">
    <text evidence="2">The sequence shown here is derived from an EMBL/GenBank/DDBJ whole genome shotgun (WGS) entry which is preliminary data.</text>
</comment>
<evidence type="ECO:0000313" key="2">
    <source>
        <dbReference type="EMBL" id="CAG2245089.1"/>
    </source>
</evidence>